<protein>
    <submittedName>
        <fullName evidence="3">Uncharacterized protein</fullName>
    </submittedName>
</protein>
<dbReference type="Pfam" id="PF04966">
    <property type="entry name" value="OprB"/>
    <property type="match status" value="1"/>
</dbReference>
<evidence type="ECO:0000313" key="3">
    <source>
        <dbReference type="EMBL" id="PBD18663.1"/>
    </source>
</evidence>
<evidence type="ECO:0000256" key="2">
    <source>
        <dbReference type="RuleBase" id="RU363072"/>
    </source>
</evidence>
<dbReference type="InterPro" id="IPR038673">
    <property type="entry name" value="OprB_sf"/>
</dbReference>
<dbReference type="GO" id="GO:0008643">
    <property type="term" value="P:carbohydrate transport"/>
    <property type="evidence" value="ECO:0007669"/>
    <property type="project" value="InterPro"/>
</dbReference>
<dbReference type="OrthoDB" id="177316at2"/>
<dbReference type="AlphaFoldDB" id="A0A2A3JU23"/>
<organism evidence="3">
    <name type="scientific">Alloyangia mangrovi</name>
    <dbReference type="NCBI Taxonomy" id="1779329"/>
    <lineage>
        <taxon>Bacteria</taxon>
        <taxon>Pseudomonadati</taxon>
        <taxon>Pseudomonadota</taxon>
        <taxon>Alphaproteobacteria</taxon>
        <taxon>Rhodobacterales</taxon>
        <taxon>Roseobacteraceae</taxon>
        <taxon>Alloyangia</taxon>
    </lineage>
</organism>
<comment type="similarity">
    <text evidence="1 2">Belongs to the OprB family.</text>
</comment>
<dbReference type="GO" id="GO:0016020">
    <property type="term" value="C:membrane"/>
    <property type="evidence" value="ECO:0007669"/>
    <property type="project" value="InterPro"/>
</dbReference>
<dbReference type="Gene3D" id="2.40.160.180">
    <property type="entry name" value="Carbohydrate-selective porin OprB"/>
    <property type="match status" value="1"/>
</dbReference>
<evidence type="ECO:0000256" key="1">
    <source>
        <dbReference type="ARBA" id="ARBA00008769"/>
    </source>
</evidence>
<dbReference type="PANTHER" id="PTHR37944:SF1">
    <property type="entry name" value="PORIN B"/>
    <property type="match status" value="1"/>
</dbReference>
<comment type="caution">
    <text evidence="3">The sequence shown here is derived from an EMBL/GenBank/DDBJ whole genome shotgun (WGS) entry which is preliminary data.</text>
</comment>
<name>A0A2A3JU23_9RHOB</name>
<dbReference type="PANTHER" id="PTHR37944">
    <property type="entry name" value="PORIN B"/>
    <property type="match status" value="1"/>
</dbReference>
<sequence>MPAAFARMPGRRATLAGPVRATVDRELLLSRSCGRLSAGFPGIVSRREISIFETAFECVPFRGRARDPQGIAAWRFTRDRDFPRNSHLRYEDFAMPVRLFFRPTLLAALLTSASLPLAANAQDSGPQLSFGLTTFADVPTSGDTDDDALYNWRVDIKLNYAEIWSGGSITGHFEYNDGDGYVGLGEGGLVWPTNTFATLPSVTSDNDTTLSLSLTQQFNNTTSVSFGKFNVIDLAEATPLVGGQGQGGFQYLGIGAPGNFVLPPYIFGGMLTVSYAPMIYTLMIYDANNAQGEDFWDDLFDEGVVYNGTATYTTQINGMPGFYSFNIAHSTKKGTDYESLLLDPSDDAFMSTKDGVNYTGVSFQQYLWSDPQNPMVGWGVFGQIGYGDGNPNPLDEMFLLGIGGNSPLYGRQSDRWGLAWSKYNWSDKLGEALGAYGVKLQDESAVEAFYEAALTENWRLGGNVMWVKPSFESYDDYTQVGFRIRATF</sequence>
<dbReference type="InterPro" id="IPR052932">
    <property type="entry name" value="OprB_Porin"/>
</dbReference>
<proteinExistence type="inferred from homology"/>
<accession>A0A2A3JU23</accession>
<dbReference type="GO" id="GO:0015288">
    <property type="term" value="F:porin activity"/>
    <property type="evidence" value="ECO:0007669"/>
    <property type="project" value="InterPro"/>
</dbReference>
<reference evidence="3" key="1">
    <citation type="submission" date="2017-09" db="EMBL/GenBank/DDBJ databases">
        <title>Yangia sp. SAOS 153D whole genome sequencing.</title>
        <authorList>
            <person name="Verma A."/>
            <person name="Krishnamurthi S."/>
        </authorList>
    </citation>
    <scope>NUCLEOTIDE SEQUENCE [LARGE SCALE GENOMIC DNA]</scope>
    <source>
        <strain evidence="3">SAOS 153D</strain>
    </source>
</reference>
<gene>
    <name evidence="3" type="ORF">CLG85_13485</name>
</gene>
<dbReference type="EMBL" id="NTHN01000209">
    <property type="protein sequence ID" value="PBD18663.1"/>
    <property type="molecule type" value="Genomic_DNA"/>
</dbReference>
<dbReference type="InterPro" id="IPR007049">
    <property type="entry name" value="Carb-sel_porin_OprB"/>
</dbReference>